<dbReference type="Pfam" id="PF01909">
    <property type="entry name" value="NTP_transf_2"/>
    <property type="match status" value="1"/>
</dbReference>
<dbReference type="PANTHER" id="PTHR33571:SF12">
    <property type="entry name" value="BSL3053 PROTEIN"/>
    <property type="match status" value="1"/>
</dbReference>
<evidence type="ECO:0000256" key="5">
    <source>
        <dbReference type="ARBA" id="ARBA00022723"/>
    </source>
</evidence>
<evidence type="ECO:0000256" key="3">
    <source>
        <dbReference type="ARBA" id="ARBA00022679"/>
    </source>
</evidence>
<dbReference type="Proteomes" id="UP000192713">
    <property type="component" value="Unassembled WGS sequence"/>
</dbReference>
<dbReference type="InterPro" id="IPR001387">
    <property type="entry name" value="Cro/C1-type_HTH"/>
</dbReference>
<dbReference type="GO" id="GO:0016779">
    <property type="term" value="F:nucleotidyltransferase activity"/>
    <property type="evidence" value="ECO:0007669"/>
    <property type="project" value="UniProtKB-KW"/>
</dbReference>
<dbReference type="GO" id="GO:0003677">
    <property type="term" value="F:DNA binding"/>
    <property type="evidence" value="ECO:0007669"/>
    <property type="project" value="InterPro"/>
</dbReference>
<dbReference type="GO" id="GO:0046872">
    <property type="term" value="F:metal ion binding"/>
    <property type="evidence" value="ECO:0007669"/>
    <property type="project" value="UniProtKB-KW"/>
</dbReference>
<sequence length="177" mass="19527">MVKAGVPTSSETAAALVREARQRRNMSQRDLAHAAGVPQSTVANVESNRQQPSVAMLERLLTAAGFRLEPRLVNTVRPGQLLERHRDGVARLLGRYPVARAWVFGSVARGDDLPGSDLDLLIELTPNASFADYVGLEDELTELLACPVDVVTTRELESNDLLRRRVNLHRRRLDVAA</sequence>
<dbReference type="Gene3D" id="3.30.460.10">
    <property type="entry name" value="Beta Polymerase, domain 2"/>
    <property type="match status" value="1"/>
</dbReference>
<dbReference type="InterPro" id="IPR002934">
    <property type="entry name" value="Polymerase_NTP_transf_dom"/>
</dbReference>
<gene>
    <name evidence="11" type="ORF">BST28_08460</name>
</gene>
<evidence type="ECO:0000256" key="1">
    <source>
        <dbReference type="ARBA" id="ARBA00001946"/>
    </source>
</evidence>
<keyword evidence="4" id="KW-0548">Nucleotidyltransferase</keyword>
<evidence type="ECO:0000256" key="4">
    <source>
        <dbReference type="ARBA" id="ARBA00022695"/>
    </source>
</evidence>
<dbReference type="InterPro" id="IPR010982">
    <property type="entry name" value="Lambda_DNA-bd_dom_sf"/>
</dbReference>
<evidence type="ECO:0000259" key="10">
    <source>
        <dbReference type="PROSITE" id="PS50943"/>
    </source>
</evidence>
<dbReference type="CDD" id="cd00093">
    <property type="entry name" value="HTH_XRE"/>
    <property type="match status" value="1"/>
</dbReference>
<evidence type="ECO:0000256" key="6">
    <source>
        <dbReference type="ARBA" id="ARBA00022741"/>
    </source>
</evidence>
<dbReference type="Pfam" id="PF01381">
    <property type="entry name" value="HTH_3"/>
    <property type="match status" value="1"/>
</dbReference>
<keyword evidence="6" id="KW-0547">Nucleotide-binding</keyword>
<dbReference type="SUPFAM" id="SSF47413">
    <property type="entry name" value="lambda repressor-like DNA-binding domains"/>
    <property type="match status" value="1"/>
</dbReference>
<evidence type="ECO:0000313" key="12">
    <source>
        <dbReference type="Proteomes" id="UP000192713"/>
    </source>
</evidence>
<evidence type="ECO:0000256" key="2">
    <source>
        <dbReference type="ARBA" id="ARBA00022649"/>
    </source>
</evidence>
<reference evidence="11 12" key="1">
    <citation type="submission" date="2017-02" db="EMBL/GenBank/DDBJ databases">
        <title>The new phylogeny of genus Mycobacterium.</title>
        <authorList>
            <person name="Tortoli E."/>
            <person name="Trovato A."/>
            <person name="Cirillo D.M."/>
        </authorList>
    </citation>
    <scope>NUCLEOTIDE SEQUENCE [LARGE SCALE GENOMIC DNA]</scope>
    <source>
        <strain evidence="11 12">DSM 45093</strain>
    </source>
</reference>
<dbReference type="RefSeq" id="WP_083080660.1">
    <property type="nucleotide sequence ID" value="NZ_MVHU01000009.1"/>
</dbReference>
<keyword evidence="7" id="KW-0067">ATP-binding</keyword>
<accession>A0A1X0E864</accession>
<feature type="domain" description="HTH cro/C1-type" evidence="10">
    <location>
        <begin position="17"/>
        <end position="71"/>
    </location>
</feature>
<dbReference type="Gene3D" id="1.10.260.40">
    <property type="entry name" value="lambda repressor-like DNA-binding domains"/>
    <property type="match status" value="1"/>
</dbReference>
<proteinExistence type="inferred from homology"/>
<evidence type="ECO:0000256" key="9">
    <source>
        <dbReference type="ARBA" id="ARBA00038276"/>
    </source>
</evidence>
<dbReference type="CDD" id="cd05403">
    <property type="entry name" value="NT_KNTase_like"/>
    <property type="match status" value="1"/>
</dbReference>
<comment type="similarity">
    <text evidence="9">Belongs to the MntA antitoxin family.</text>
</comment>
<comment type="caution">
    <text evidence="11">The sequence shown here is derived from an EMBL/GenBank/DDBJ whole genome shotgun (WGS) entry which is preliminary data.</text>
</comment>
<keyword evidence="8" id="KW-0460">Magnesium</keyword>
<dbReference type="PANTHER" id="PTHR33571">
    <property type="entry name" value="SSL8005 PROTEIN"/>
    <property type="match status" value="1"/>
</dbReference>
<dbReference type="InterPro" id="IPR043519">
    <property type="entry name" value="NT_sf"/>
</dbReference>
<dbReference type="SMART" id="SM00530">
    <property type="entry name" value="HTH_XRE"/>
    <property type="match status" value="1"/>
</dbReference>
<name>A0A1X0E864_9MYCO</name>
<dbReference type="AlphaFoldDB" id="A0A1X0E864"/>
<keyword evidence="3" id="KW-0808">Transferase</keyword>
<dbReference type="InterPro" id="IPR052038">
    <property type="entry name" value="Type-VII_TA_antitoxin"/>
</dbReference>
<dbReference type="EMBL" id="MVHU01000009">
    <property type="protein sequence ID" value="ORA80782.1"/>
    <property type="molecule type" value="Genomic_DNA"/>
</dbReference>
<dbReference type="GO" id="GO:0005524">
    <property type="term" value="F:ATP binding"/>
    <property type="evidence" value="ECO:0007669"/>
    <property type="project" value="UniProtKB-KW"/>
</dbReference>
<protein>
    <submittedName>
        <fullName evidence="11">XRE family transcriptional regulator</fullName>
    </submittedName>
</protein>
<evidence type="ECO:0000313" key="11">
    <source>
        <dbReference type="EMBL" id="ORA80782.1"/>
    </source>
</evidence>
<organism evidence="11 12">
    <name type="scientific">Mycolicibacter kumamotonensis</name>
    <dbReference type="NCBI Taxonomy" id="354243"/>
    <lineage>
        <taxon>Bacteria</taxon>
        <taxon>Bacillati</taxon>
        <taxon>Actinomycetota</taxon>
        <taxon>Actinomycetes</taxon>
        <taxon>Mycobacteriales</taxon>
        <taxon>Mycobacteriaceae</taxon>
        <taxon>Mycolicibacter</taxon>
    </lineage>
</organism>
<keyword evidence="5" id="KW-0479">Metal-binding</keyword>
<comment type="cofactor">
    <cofactor evidence="1">
        <name>Mg(2+)</name>
        <dbReference type="ChEBI" id="CHEBI:18420"/>
    </cofactor>
</comment>
<evidence type="ECO:0000256" key="7">
    <source>
        <dbReference type="ARBA" id="ARBA00022840"/>
    </source>
</evidence>
<evidence type="ECO:0000256" key="8">
    <source>
        <dbReference type="ARBA" id="ARBA00022842"/>
    </source>
</evidence>
<dbReference type="SUPFAM" id="SSF81301">
    <property type="entry name" value="Nucleotidyltransferase"/>
    <property type="match status" value="1"/>
</dbReference>
<keyword evidence="2" id="KW-1277">Toxin-antitoxin system</keyword>
<dbReference type="PROSITE" id="PS50943">
    <property type="entry name" value="HTH_CROC1"/>
    <property type="match status" value="1"/>
</dbReference>